<keyword evidence="4" id="KW-0805">Transcription regulation</keyword>
<feature type="compositionally biased region" description="Basic and acidic residues" evidence="9">
    <location>
        <begin position="82"/>
        <end position="97"/>
    </location>
</feature>
<evidence type="ECO:0000313" key="11">
    <source>
        <dbReference type="EMBL" id="MCD9644260.1"/>
    </source>
</evidence>
<evidence type="ECO:0000313" key="12">
    <source>
        <dbReference type="Proteomes" id="UP000823775"/>
    </source>
</evidence>
<evidence type="ECO:0000259" key="10">
    <source>
        <dbReference type="PROSITE" id="PS50884"/>
    </source>
</evidence>
<keyword evidence="6" id="KW-0804">Transcription</keyword>
<dbReference type="EMBL" id="JACEIK010004111">
    <property type="protein sequence ID" value="MCD9644260.1"/>
    <property type="molecule type" value="Genomic_DNA"/>
</dbReference>
<evidence type="ECO:0000256" key="8">
    <source>
        <dbReference type="PROSITE-ProRule" id="PRU00071"/>
    </source>
</evidence>
<name>A0ABS8VDJ4_DATST</name>
<feature type="domain" description="Dof-type" evidence="10">
    <location>
        <begin position="117"/>
        <end position="171"/>
    </location>
</feature>
<keyword evidence="3" id="KW-0862">Zinc</keyword>
<dbReference type="InterPro" id="IPR003851">
    <property type="entry name" value="Znf_Dof"/>
</dbReference>
<dbReference type="Proteomes" id="UP000823775">
    <property type="component" value="Unassembled WGS sequence"/>
</dbReference>
<feature type="compositionally biased region" description="Polar residues" evidence="9">
    <location>
        <begin position="348"/>
        <end position="366"/>
    </location>
</feature>
<organism evidence="11 12">
    <name type="scientific">Datura stramonium</name>
    <name type="common">Jimsonweed</name>
    <name type="synonym">Common thornapple</name>
    <dbReference type="NCBI Taxonomy" id="4076"/>
    <lineage>
        <taxon>Eukaryota</taxon>
        <taxon>Viridiplantae</taxon>
        <taxon>Streptophyta</taxon>
        <taxon>Embryophyta</taxon>
        <taxon>Tracheophyta</taxon>
        <taxon>Spermatophyta</taxon>
        <taxon>Magnoliopsida</taxon>
        <taxon>eudicotyledons</taxon>
        <taxon>Gunneridae</taxon>
        <taxon>Pentapetalae</taxon>
        <taxon>asterids</taxon>
        <taxon>lamiids</taxon>
        <taxon>Solanales</taxon>
        <taxon>Solanaceae</taxon>
        <taxon>Solanoideae</taxon>
        <taxon>Datureae</taxon>
        <taxon>Datura</taxon>
    </lineage>
</organism>
<dbReference type="PANTHER" id="PTHR31089:SF81">
    <property type="entry name" value="CYCLIC DOF FACTOR 3-LIKE"/>
    <property type="match status" value="1"/>
</dbReference>
<evidence type="ECO:0000256" key="9">
    <source>
        <dbReference type="SAM" id="MobiDB-lite"/>
    </source>
</evidence>
<reference evidence="11 12" key="1">
    <citation type="journal article" date="2021" name="BMC Genomics">
        <title>Datura genome reveals duplications of psychoactive alkaloid biosynthetic genes and high mutation rate following tissue culture.</title>
        <authorList>
            <person name="Rajewski A."/>
            <person name="Carter-House D."/>
            <person name="Stajich J."/>
            <person name="Litt A."/>
        </authorList>
    </citation>
    <scope>NUCLEOTIDE SEQUENCE [LARGE SCALE GENOMIC DNA]</scope>
    <source>
        <strain evidence="11">AR-01</strain>
    </source>
</reference>
<keyword evidence="2 8" id="KW-0863">Zinc-finger</keyword>
<dbReference type="InterPro" id="IPR045174">
    <property type="entry name" value="Dof"/>
</dbReference>
<comment type="caution">
    <text evidence="11">The sequence shown here is derived from an EMBL/GenBank/DDBJ whole genome shotgun (WGS) entry which is preliminary data.</text>
</comment>
<evidence type="ECO:0000256" key="1">
    <source>
        <dbReference type="ARBA" id="ARBA00022723"/>
    </source>
</evidence>
<proteinExistence type="predicted"/>
<comment type="subcellular location">
    <subcellularLocation>
        <location evidence="8">Nucleus</location>
    </subcellularLocation>
</comment>
<sequence length="469" mass="51815">MSEAIVSKDPAIKLFGWTIQLPYFPAPAPEDTGDYSFSAEEDEQQLKGQCDDYNDENGRLTAEDLQEKNLIQQKCDIIKESPDYNDCSTDRTSKSEEEQGETSNLQEKILKKPDKILPCPRCNSMETKFCYFNNYNVSQPRHFCKNCQRYWTAGGTMRNVPVGAGRRKHKNSVLHYSHISVSGALSNAKTDLPNGARRPPLKINGTILTFDTDKPLCESMVPVLNSADKAKQTCAGKGFHKYKEPEIQAGDNGDDHCDGSSVTAVSSKDSDNGLPDMLRQTSNNFPPHLPCFTGATWPYPWSSMNWSNAVPPPGYYLPGIPMPFFPATNYWGCTIPGSWNVPWMSPPTASQNQMPPTSGPISSTLGKHSRDENVLISTGTEEDPRKESNPGKCLWLPKTLRIDDPGEAAKSSIWATLGIKHEVVDSVGGGLLKAFLPKTDERNRVPENSTLLQANPAAMSRSLNFNESS</sequence>
<feature type="region of interest" description="Disordered" evidence="9">
    <location>
        <begin position="82"/>
        <end position="105"/>
    </location>
</feature>
<keyword evidence="12" id="KW-1185">Reference proteome</keyword>
<dbReference type="PROSITE" id="PS50884">
    <property type="entry name" value="ZF_DOF_2"/>
    <property type="match status" value="1"/>
</dbReference>
<evidence type="ECO:0000256" key="5">
    <source>
        <dbReference type="ARBA" id="ARBA00023125"/>
    </source>
</evidence>
<evidence type="ECO:0000256" key="3">
    <source>
        <dbReference type="ARBA" id="ARBA00022833"/>
    </source>
</evidence>
<gene>
    <name evidence="11" type="ORF">HAX54_032441</name>
</gene>
<accession>A0ABS8VDJ4</accession>
<evidence type="ECO:0000256" key="6">
    <source>
        <dbReference type="ARBA" id="ARBA00023163"/>
    </source>
</evidence>
<keyword evidence="7 8" id="KW-0539">Nucleus</keyword>
<protein>
    <recommendedName>
        <fullName evidence="10">Dof-type domain-containing protein</fullName>
    </recommendedName>
</protein>
<keyword evidence="5 8" id="KW-0238">DNA-binding</keyword>
<dbReference type="PROSITE" id="PS01361">
    <property type="entry name" value="ZF_DOF_1"/>
    <property type="match status" value="1"/>
</dbReference>
<feature type="region of interest" description="Disordered" evidence="9">
    <location>
        <begin position="348"/>
        <end position="371"/>
    </location>
</feature>
<evidence type="ECO:0000256" key="7">
    <source>
        <dbReference type="ARBA" id="ARBA00023242"/>
    </source>
</evidence>
<feature type="region of interest" description="Disordered" evidence="9">
    <location>
        <begin position="246"/>
        <end position="272"/>
    </location>
</feature>
<dbReference type="Pfam" id="PF02701">
    <property type="entry name" value="Zn_ribbon_Dof"/>
    <property type="match status" value="1"/>
</dbReference>
<keyword evidence="1" id="KW-0479">Metal-binding</keyword>
<dbReference type="PANTHER" id="PTHR31089">
    <property type="entry name" value="CYCLIC DOF FACTOR 2"/>
    <property type="match status" value="1"/>
</dbReference>
<evidence type="ECO:0000256" key="2">
    <source>
        <dbReference type="ARBA" id="ARBA00022771"/>
    </source>
</evidence>
<feature type="region of interest" description="Disordered" evidence="9">
    <location>
        <begin position="446"/>
        <end position="469"/>
    </location>
</feature>
<evidence type="ECO:0000256" key="4">
    <source>
        <dbReference type="ARBA" id="ARBA00023015"/>
    </source>
</evidence>